<feature type="transmembrane region" description="Helical" evidence="7">
    <location>
        <begin position="59"/>
        <end position="79"/>
    </location>
</feature>
<evidence type="ECO:0000256" key="5">
    <source>
        <dbReference type="ARBA" id="ARBA00022975"/>
    </source>
</evidence>
<keyword evidence="6" id="KW-0460">Magnesium</keyword>
<dbReference type="CDD" id="cd06223">
    <property type="entry name" value="PRTases_typeI"/>
    <property type="match status" value="1"/>
</dbReference>
<dbReference type="AlphaFoldDB" id="A0A3R9PPT8"/>
<dbReference type="SUPFAM" id="SSF53271">
    <property type="entry name" value="PRTase-like"/>
    <property type="match status" value="1"/>
</dbReference>
<accession>A0A3R9PPT8</accession>
<evidence type="ECO:0000256" key="2">
    <source>
        <dbReference type="ARBA" id="ARBA00011971"/>
    </source>
</evidence>
<dbReference type="GO" id="GO:0019856">
    <property type="term" value="P:pyrimidine nucleobase biosynthetic process"/>
    <property type="evidence" value="ECO:0007669"/>
    <property type="project" value="TreeGrafter"/>
</dbReference>
<comment type="pathway">
    <text evidence="1 6">Pyrimidine metabolism; UMP biosynthesis via de novo pathway; UMP from orotate: step 1/2.</text>
</comment>
<dbReference type="GO" id="GO:0004588">
    <property type="term" value="F:orotate phosphoribosyltransferase activity"/>
    <property type="evidence" value="ECO:0007669"/>
    <property type="project" value="UniProtKB-UniRule"/>
</dbReference>
<gene>
    <name evidence="6" type="primary">pyrE</name>
    <name evidence="9" type="ORF">D9Q81_09135</name>
</gene>
<protein>
    <recommendedName>
        <fullName evidence="2 6">Orotate phosphoribosyltransferase</fullName>
        <shortName evidence="6">OPRT</shortName>
        <shortName evidence="6">OPRTase</shortName>
        <ecNumber evidence="2 6">2.4.2.10</ecNumber>
    </recommendedName>
</protein>
<sequence>MDAHELGIILISRGMLKFGEFTLTSGKKSNIYVDLRPLPSFPEEFMKIATEMSKRMNGDFGICGVAVGGLPLATAVAIISRRPLIYVRKEKKEHGTESLLEGSLNMRSYVIIDDVATTGGSILNAARIVRSHGPDVKEAWVVVDRMQGAAESLKEESIELKSLATLPDIVKLVLDSLPERERSYALKYLGEVGV</sequence>
<feature type="binding site" evidence="6">
    <location>
        <position position="92"/>
    </location>
    <ligand>
        <name>5-phospho-alpha-D-ribose 1-diphosphate</name>
        <dbReference type="ChEBI" id="CHEBI:58017"/>
        <note>ligand shared between dimeric partners</note>
    </ligand>
</feature>
<organism evidence="9 10">
    <name type="scientific">Candidatus Korarchaeum cryptofilum</name>
    <dbReference type="NCBI Taxonomy" id="498846"/>
    <lineage>
        <taxon>Archaea</taxon>
        <taxon>Thermoproteota</taxon>
        <taxon>Candidatus Korarchaeia</taxon>
        <taxon>Candidatus Korarchaeales</taxon>
        <taxon>Candidatus Korarchaeaceae</taxon>
        <taxon>Candidatus Korarchaeum</taxon>
    </lineage>
</organism>
<dbReference type="PANTHER" id="PTHR19278">
    <property type="entry name" value="OROTATE PHOSPHORIBOSYLTRANSFERASE"/>
    <property type="match status" value="1"/>
</dbReference>
<comment type="subunit">
    <text evidence="6">Homodimer.</text>
</comment>
<feature type="binding site" evidence="6">
    <location>
        <position position="117"/>
    </location>
    <ligand>
        <name>orotate</name>
        <dbReference type="ChEBI" id="CHEBI:30839"/>
    </ligand>
</feature>
<dbReference type="GO" id="GO:0000287">
    <property type="term" value="F:magnesium ion binding"/>
    <property type="evidence" value="ECO:0007669"/>
    <property type="project" value="UniProtKB-UniRule"/>
</dbReference>
<evidence type="ECO:0000259" key="8">
    <source>
        <dbReference type="Pfam" id="PF00156"/>
    </source>
</evidence>
<dbReference type="InterPro" id="IPR023031">
    <property type="entry name" value="OPRT"/>
</dbReference>
<dbReference type="EC" id="2.4.2.10" evidence="2 6"/>
<evidence type="ECO:0000313" key="9">
    <source>
        <dbReference type="EMBL" id="RSN67173.1"/>
    </source>
</evidence>
<dbReference type="Proteomes" id="UP000278149">
    <property type="component" value="Unassembled WGS sequence"/>
</dbReference>
<evidence type="ECO:0000256" key="6">
    <source>
        <dbReference type="HAMAP-Rule" id="MF_01208"/>
    </source>
</evidence>
<dbReference type="HAMAP" id="MF_01208">
    <property type="entry name" value="PyrE"/>
    <property type="match status" value="1"/>
</dbReference>
<evidence type="ECO:0000256" key="7">
    <source>
        <dbReference type="SAM" id="Phobius"/>
    </source>
</evidence>
<keyword evidence="3 6" id="KW-0328">Glycosyltransferase</keyword>
<dbReference type="GO" id="GO:0044205">
    <property type="term" value="P:'de novo' UMP biosynthetic process"/>
    <property type="evidence" value="ECO:0007669"/>
    <property type="project" value="UniProtKB-UniRule"/>
</dbReference>
<evidence type="ECO:0000256" key="3">
    <source>
        <dbReference type="ARBA" id="ARBA00022676"/>
    </source>
</evidence>
<keyword evidence="7" id="KW-1133">Transmembrane helix</keyword>
<dbReference type="Pfam" id="PF00156">
    <property type="entry name" value="Pribosyltran"/>
    <property type="match status" value="1"/>
</dbReference>
<comment type="function">
    <text evidence="6">Catalyzes the transfer of a ribosyl phosphate group from 5-phosphoribose 1-diphosphate to orotate, leading to the formation of orotidine monophosphate (OMP).</text>
</comment>
<feature type="binding site" evidence="6">
    <location>
        <position position="88"/>
    </location>
    <ligand>
        <name>5-phospho-alpha-D-ribose 1-diphosphate</name>
        <dbReference type="ChEBI" id="CHEBI:58017"/>
        <note>ligand shared between dimeric partners</note>
    </ligand>
</feature>
<keyword evidence="5 6" id="KW-0665">Pyrimidine biosynthesis</keyword>
<evidence type="ECO:0000313" key="10">
    <source>
        <dbReference type="Proteomes" id="UP000278149"/>
    </source>
</evidence>
<comment type="cofactor">
    <cofactor evidence="6">
        <name>Mg(2+)</name>
        <dbReference type="ChEBI" id="CHEBI:18420"/>
    </cofactor>
</comment>
<dbReference type="InterPro" id="IPR004467">
    <property type="entry name" value="Or_phspho_trans_dom"/>
</dbReference>
<dbReference type="UniPathway" id="UPA00070">
    <property type="reaction ID" value="UER00119"/>
</dbReference>
<dbReference type="InterPro" id="IPR000836">
    <property type="entry name" value="PRTase_dom"/>
</dbReference>
<comment type="catalytic activity">
    <reaction evidence="6">
        <text>orotidine 5'-phosphate + diphosphate = orotate + 5-phospho-alpha-D-ribose 1-diphosphate</text>
        <dbReference type="Rhea" id="RHEA:10380"/>
        <dbReference type="ChEBI" id="CHEBI:30839"/>
        <dbReference type="ChEBI" id="CHEBI:33019"/>
        <dbReference type="ChEBI" id="CHEBI:57538"/>
        <dbReference type="ChEBI" id="CHEBI:58017"/>
        <dbReference type="EC" id="2.4.2.10"/>
    </reaction>
</comment>
<evidence type="ECO:0000256" key="1">
    <source>
        <dbReference type="ARBA" id="ARBA00004889"/>
    </source>
</evidence>
<evidence type="ECO:0000256" key="4">
    <source>
        <dbReference type="ARBA" id="ARBA00022679"/>
    </source>
</evidence>
<reference evidence="9 10" key="1">
    <citation type="submission" date="2018-10" db="EMBL/GenBank/DDBJ databases">
        <title>Co-occurring genomic capacity for anaerobic methane metabolism and dissimilatory sulfite reduction discovered in the Korarchaeota.</title>
        <authorList>
            <person name="Mckay L.J."/>
            <person name="Dlakic M."/>
            <person name="Fields M.W."/>
            <person name="Delmont T.O."/>
            <person name="Eren A.M."/>
            <person name="Jay Z.J."/>
            <person name="Klingelsmith K.B."/>
            <person name="Rusch D.B."/>
            <person name="Inskeep W.P."/>
        </authorList>
    </citation>
    <scope>NUCLEOTIDE SEQUENCE [LARGE SCALE GENOMIC DNA]</scope>
    <source>
        <strain evidence="9 10">WS</strain>
    </source>
</reference>
<feature type="binding site" evidence="6">
    <location>
        <position position="145"/>
    </location>
    <ligand>
        <name>orotate</name>
        <dbReference type="ChEBI" id="CHEBI:30839"/>
    </ligand>
</feature>
<comment type="similarity">
    <text evidence="6">Belongs to the purine/pyrimidine phosphoribosyltransferase family. PyrE subfamily.</text>
</comment>
<feature type="binding site" description="in other chain" evidence="6">
    <location>
        <position position="89"/>
    </location>
    <ligand>
        <name>5-phospho-alpha-D-ribose 1-diphosphate</name>
        <dbReference type="ChEBI" id="CHEBI:58017"/>
        <note>ligand shared between dimeric partners</note>
    </ligand>
</feature>
<dbReference type="EMBL" id="RCOR01000049">
    <property type="protein sequence ID" value="RSN67173.1"/>
    <property type="molecule type" value="Genomic_DNA"/>
</dbReference>
<feature type="domain" description="Phosphoribosyltransferase" evidence="8">
    <location>
        <begin position="54"/>
        <end position="154"/>
    </location>
</feature>
<dbReference type="PANTHER" id="PTHR19278:SF9">
    <property type="entry name" value="URIDINE 5'-MONOPHOSPHATE SYNTHASE"/>
    <property type="match status" value="1"/>
</dbReference>
<comment type="caution">
    <text evidence="9">The sequence shown here is derived from an EMBL/GenBank/DDBJ whole genome shotgun (WGS) entry which is preliminary data.</text>
</comment>
<name>A0A3R9PPT8_9CREN</name>
<proteinExistence type="inferred from homology"/>
<keyword evidence="7" id="KW-0812">Transmembrane</keyword>
<dbReference type="InterPro" id="IPR029057">
    <property type="entry name" value="PRTase-like"/>
</dbReference>
<dbReference type="Gene3D" id="3.40.50.2020">
    <property type="match status" value="1"/>
</dbReference>
<keyword evidence="7" id="KW-0472">Membrane</keyword>
<feature type="binding site" description="in other chain" evidence="6">
    <location>
        <begin position="113"/>
        <end position="121"/>
    </location>
    <ligand>
        <name>5-phospho-alpha-D-ribose 1-diphosphate</name>
        <dbReference type="ChEBI" id="CHEBI:58017"/>
        <note>ligand shared between dimeric partners</note>
    </ligand>
</feature>
<keyword evidence="4 6" id="KW-0808">Transferase</keyword>
<dbReference type="NCBIfam" id="TIGR00336">
    <property type="entry name" value="pyrE"/>
    <property type="match status" value="1"/>
</dbReference>
<feature type="binding site" evidence="6">
    <location>
        <position position="94"/>
    </location>
    <ligand>
        <name>5-phospho-alpha-D-ribose 1-diphosphate</name>
        <dbReference type="ChEBI" id="CHEBI:58017"/>
        <note>ligand shared between dimeric partners</note>
    </ligand>
</feature>
<dbReference type="RefSeq" id="WP_125742964.1">
    <property type="nucleotide sequence ID" value="NZ_RCOR01000049.1"/>
</dbReference>